<dbReference type="SUPFAM" id="SSF54001">
    <property type="entry name" value="Cysteine proteinases"/>
    <property type="match status" value="1"/>
</dbReference>
<evidence type="ECO:0000256" key="3">
    <source>
        <dbReference type="ARBA" id="ARBA00022801"/>
    </source>
</evidence>
<feature type="signal peptide" evidence="5">
    <location>
        <begin position="1"/>
        <end position="25"/>
    </location>
</feature>
<evidence type="ECO:0000256" key="1">
    <source>
        <dbReference type="ARBA" id="ARBA00007074"/>
    </source>
</evidence>
<dbReference type="Proteomes" id="UP001501490">
    <property type="component" value="Unassembled WGS sequence"/>
</dbReference>
<sequence>MNKVVKTSASLLATTALAASAFAAAAGPAQSAPTTGKSSTSASSDCGYGLKTYSTVREGSKGRAVTAAECYLAQAGYSISKNGTFSSADAKGAAAFNASKHISGGGVLGKASWTALVAGSSHPTVRKGDRGYAVLRVQRALTASGRAVGRTGTFDTSTANAVKGLQRAKGWKQSGVADQRVWGLLRSGSAASVKVMKPSSSSSSKSKGKIALAFAKKQLGEKYRYGAAGPNAWDCSGLTMKSWAAAGKKLPHSARGQFKKGKSVSKKNLKPGDLVFFYSGISHVAIYAGNGKVIHASRPGKPVAYIKMKYMPYKGARRIA</sequence>
<comment type="similarity">
    <text evidence="1">Belongs to the peptidase C40 family.</text>
</comment>
<evidence type="ECO:0000259" key="6">
    <source>
        <dbReference type="PROSITE" id="PS51935"/>
    </source>
</evidence>
<accession>A0ABP6ZVJ7</accession>
<evidence type="ECO:0000313" key="7">
    <source>
        <dbReference type="EMBL" id="GAA3618703.1"/>
    </source>
</evidence>
<organism evidence="7 8">
    <name type="scientific">Microlunatus ginsengisoli</name>
    <dbReference type="NCBI Taxonomy" id="363863"/>
    <lineage>
        <taxon>Bacteria</taxon>
        <taxon>Bacillati</taxon>
        <taxon>Actinomycetota</taxon>
        <taxon>Actinomycetes</taxon>
        <taxon>Propionibacteriales</taxon>
        <taxon>Propionibacteriaceae</taxon>
        <taxon>Microlunatus</taxon>
    </lineage>
</organism>
<dbReference type="PANTHER" id="PTHR47359:SF3">
    <property type="entry name" value="NLP_P60 DOMAIN-CONTAINING PROTEIN-RELATED"/>
    <property type="match status" value="1"/>
</dbReference>
<dbReference type="EMBL" id="BAABAB010000015">
    <property type="protein sequence ID" value="GAA3618703.1"/>
    <property type="molecule type" value="Genomic_DNA"/>
</dbReference>
<protein>
    <recommendedName>
        <fullName evidence="6">NlpC/P60 domain-containing protein</fullName>
    </recommendedName>
</protein>
<dbReference type="InterPro" id="IPR036366">
    <property type="entry name" value="PGBDSf"/>
</dbReference>
<keyword evidence="4" id="KW-0788">Thiol protease</keyword>
<dbReference type="Gene3D" id="3.90.1720.10">
    <property type="entry name" value="endopeptidase domain like (from Nostoc punctiforme)"/>
    <property type="match status" value="1"/>
</dbReference>
<dbReference type="Pfam" id="PF01471">
    <property type="entry name" value="PG_binding_1"/>
    <property type="match status" value="1"/>
</dbReference>
<comment type="caution">
    <text evidence="7">The sequence shown here is derived from an EMBL/GenBank/DDBJ whole genome shotgun (WGS) entry which is preliminary data.</text>
</comment>
<evidence type="ECO:0000256" key="5">
    <source>
        <dbReference type="SAM" id="SignalP"/>
    </source>
</evidence>
<dbReference type="InterPro" id="IPR038765">
    <property type="entry name" value="Papain-like_cys_pep_sf"/>
</dbReference>
<dbReference type="Pfam" id="PF00877">
    <property type="entry name" value="NLPC_P60"/>
    <property type="match status" value="1"/>
</dbReference>
<dbReference type="InterPro" id="IPR036365">
    <property type="entry name" value="PGBD-like_sf"/>
</dbReference>
<proteinExistence type="inferred from homology"/>
<reference evidence="8" key="1">
    <citation type="journal article" date="2019" name="Int. J. Syst. Evol. Microbiol.">
        <title>The Global Catalogue of Microorganisms (GCM) 10K type strain sequencing project: providing services to taxonomists for standard genome sequencing and annotation.</title>
        <authorList>
            <consortium name="The Broad Institute Genomics Platform"/>
            <consortium name="The Broad Institute Genome Sequencing Center for Infectious Disease"/>
            <person name="Wu L."/>
            <person name="Ma J."/>
        </authorList>
    </citation>
    <scope>NUCLEOTIDE SEQUENCE [LARGE SCALE GENOMIC DNA]</scope>
    <source>
        <strain evidence="8">JCM 16929</strain>
    </source>
</reference>
<dbReference type="InterPro" id="IPR002477">
    <property type="entry name" value="Peptidoglycan-bd-like"/>
</dbReference>
<keyword evidence="5" id="KW-0732">Signal</keyword>
<keyword evidence="2" id="KW-0645">Protease</keyword>
<keyword evidence="3" id="KW-0378">Hydrolase</keyword>
<evidence type="ECO:0000313" key="8">
    <source>
        <dbReference type="Proteomes" id="UP001501490"/>
    </source>
</evidence>
<dbReference type="InterPro" id="IPR000064">
    <property type="entry name" value="NLP_P60_dom"/>
</dbReference>
<feature type="chain" id="PRO_5046929614" description="NlpC/P60 domain-containing protein" evidence="5">
    <location>
        <begin position="26"/>
        <end position="320"/>
    </location>
</feature>
<name>A0ABP6ZVJ7_9ACTN</name>
<keyword evidence="8" id="KW-1185">Reference proteome</keyword>
<dbReference type="PANTHER" id="PTHR47359">
    <property type="entry name" value="PEPTIDOGLYCAN DL-ENDOPEPTIDASE CWLO"/>
    <property type="match status" value="1"/>
</dbReference>
<gene>
    <name evidence="7" type="ORF">GCM10022236_21180</name>
</gene>
<dbReference type="RefSeq" id="WP_344804201.1">
    <property type="nucleotide sequence ID" value="NZ_BAABAB010000015.1"/>
</dbReference>
<evidence type="ECO:0000256" key="4">
    <source>
        <dbReference type="ARBA" id="ARBA00022807"/>
    </source>
</evidence>
<dbReference type="SUPFAM" id="SSF47090">
    <property type="entry name" value="PGBD-like"/>
    <property type="match status" value="1"/>
</dbReference>
<feature type="domain" description="NlpC/P60" evidence="6">
    <location>
        <begin position="205"/>
        <end position="320"/>
    </location>
</feature>
<dbReference type="PROSITE" id="PS51935">
    <property type="entry name" value="NLPC_P60"/>
    <property type="match status" value="1"/>
</dbReference>
<dbReference type="InterPro" id="IPR051794">
    <property type="entry name" value="PG_Endopeptidase_C40"/>
</dbReference>
<evidence type="ECO:0000256" key="2">
    <source>
        <dbReference type="ARBA" id="ARBA00022670"/>
    </source>
</evidence>
<dbReference type="Gene3D" id="1.10.101.10">
    <property type="entry name" value="PGBD-like superfamily/PGBD"/>
    <property type="match status" value="2"/>
</dbReference>